<feature type="region of interest" description="Disordered" evidence="1">
    <location>
        <begin position="1"/>
        <end position="22"/>
    </location>
</feature>
<name>A0A1H6A6C6_9ACTN</name>
<protein>
    <submittedName>
        <fullName evidence="3">Uncharacterized protein</fullName>
    </submittedName>
</protein>
<keyword evidence="2" id="KW-0812">Transmembrane</keyword>
<reference evidence="3 4" key="1">
    <citation type="submission" date="2016-10" db="EMBL/GenBank/DDBJ databases">
        <authorList>
            <person name="de Groot N.N."/>
        </authorList>
    </citation>
    <scope>NUCLEOTIDE SEQUENCE [LARGE SCALE GENOMIC DNA]</scope>
    <source>
        <strain evidence="3 4">CGMCC 4.2023</strain>
    </source>
</reference>
<sequence>MAQQHAARTTTARTHHLTFNTDGQRHPLENSLLVVTLVLGIVAVTTAGFHSLHVVSSATGLAGILTGAWGQYISATTAERFALIIGLGMAALGFYLGMAHGGFS</sequence>
<feature type="transmembrane region" description="Helical" evidence="2">
    <location>
        <begin position="55"/>
        <end position="74"/>
    </location>
</feature>
<feature type="transmembrane region" description="Helical" evidence="2">
    <location>
        <begin position="32"/>
        <end position="49"/>
    </location>
</feature>
<dbReference type="RefSeq" id="WP_103886025.1">
    <property type="nucleotide sequence ID" value="NZ_FNVU01000005.1"/>
</dbReference>
<keyword evidence="2" id="KW-0472">Membrane</keyword>
<evidence type="ECO:0000313" key="3">
    <source>
        <dbReference type="EMBL" id="SEG44278.1"/>
    </source>
</evidence>
<proteinExistence type="predicted"/>
<organism evidence="3 4">
    <name type="scientific">Actinacidiphila yanglinensis</name>
    <dbReference type="NCBI Taxonomy" id="310779"/>
    <lineage>
        <taxon>Bacteria</taxon>
        <taxon>Bacillati</taxon>
        <taxon>Actinomycetota</taxon>
        <taxon>Actinomycetes</taxon>
        <taxon>Kitasatosporales</taxon>
        <taxon>Streptomycetaceae</taxon>
        <taxon>Actinacidiphila</taxon>
    </lineage>
</organism>
<evidence type="ECO:0000313" key="4">
    <source>
        <dbReference type="Proteomes" id="UP000236754"/>
    </source>
</evidence>
<dbReference type="Proteomes" id="UP000236754">
    <property type="component" value="Unassembled WGS sequence"/>
</dbReference>
<feature type="compositionally biased region" description="Low complexity" evidence="1">
    <location>
        <begin position="1"/>
        <end position="12"/>
    </location>
</feature>
<accession>A0A1H6A6C6</accession>
<evidence type="ECO:0000256" key="1">
    <source>
        <dbReference type="SAM" id="MobiDB-lite"/>
    </source>
</evidence>
<gene>
    <name evidence="3" type="ORF">SAMN05216223_105205</name>
</gene>
<keyword evidence="2" id="KW-1133">Transmembrane helix</keyword>
<evidence type="ECO:0000256" key="2">
    <source>
        <dbReference type="SAM" id="Phobius"/>
    </source>
</evidence>
<feature type="transmembrane region" description="Helical" evidence="2">
    <location>
        <begin position="81"/>
        <end position="103"/>
    </location>
</feature>
<dbReference type="AlphaFoldDB" id="A0A1H6A6C6"/>
<dbReference type="OrthoDB" id="3855413at2"/>
<dbReference type="EMBL" id="FNVU01000005">
    <property type="protein sequence ID" value="SEG44278.1"/>
    <property type="molecule type" value="Genomic_DNA"/>
</dbReference>
<keyword evidence="4" id="KW-1185">Reference proteome</keyword>